<comment type="caution">
    <text evidence="1">The sequence shown here is derived from an EMBL/GenBank/DDBJ whole genome shotgun (WGS) entry which is preliminary data.</text>
</comment>
<gene>
    <name evidence="1" type="ORF">MIND_01313200</name>
</gene>
<dbReference type="Proteomes" id="UP000636479">
    <property type="component" value="Unassembled WGS sequence"/>
</dbReference>
<keyword evidence="2" id="KW-1185">Reference proteome</keyword>
<dbReference type="InterPro" id="IPR041078">
    <property type="entry name" value="Plavaka"/>
</dbReference>
<dbReference type="RefSeq" id="XP_037214085.1">
    <property type="nucleotide sequence ID" value="XM_037369587.1"/>
</dbReference>
<sequence>MMMMGAGFKDLQEPFAPVAAMPKCEYCGEWKASARGIKSHQAQKKDCLRRQAALKAQSVAIDQPVESIPDGQMDFDQFPFDNPLPAQSPPPPPTNKRAFVEEVEDDTSNDPVSFYDPKYVHIEEYPSSKRAGEPIRKTTVTATGFETYLGQQRAAGRQPWSPFASVDEWDVGRWLITSGLSQKKIDEFLHLKTVREKMELSFGTTRAFLKKIDSLPQGPAWRCTTPSRSQAIKDILECIAALLGNPALSEKQAYKPLRIFRNKDHTNREYDEMWTGTWWWDTQGLLGDGATIVPVILSSDKTQLSTFAGDKQAWPVYITIGNISKSVRRQSSAHATMLLGYLPIPKLDGISKPRRKFTSYQTFHDGMRVIVEPLVKAGKEGMEMACGDGWVRSSFPILAAKIMDYPEQCLVCCCQENTCPRCTCPPNERGSTKQFPLRTQEETVRVMEEMSNGLGDERFKELNLRPINPYWADLPYCDIHSCITPDLLHQLHKGVFADHVSKWAMEAIDGSDEGRKKELDSRFRSMPRHPTLRHFSNGISVIKQWTGAEYRNLSKVFLGAIQDAVDPDVVAATRHLLDFMFYAHFELHTDESLDAMEQALVDMHRYLPIFEQLGIREHFDISKLHNIWHTVASIRSRGTCDGTNTENTERLHIDLAKNGYRASNKRDYIRQMMRWLTRQESVHNFSRYLEAAIVGYQPGRGYVMSAADIEAQFGVRDFLYYVQEFFEKNGLRERSPILTSTLFDGFKQATLQLPTFRAAPSNPTDTIHAILATEGSMSDKGIKRAKAAKFSTVLVRVGERDWKKGPLSSLRAAHVKFIFRLPDTVSKFPHPLVYLHWFTPFRTDTLAEFDSPSGFNRVTHSTSQGQRRSGVVSLADLEQSCHLFPQYTLPINANWTVENVLQQATTFYFHPYLRHRDFYIYRFNTYRVDQYRKQKAARLAYTLSRGANNIHF</sequence>
<dbReference type="EMBL" id="JACAZF010000014">
    <property type="protein sequence ID" value="KAF7290725.1"/>
    <property type="molecule type" value="Genomic_DNA"/>
</dbReference>
<accession>A0A8H6S3N5</accession>
<evidence type="ECO:0000313" key="1">
    <source>
        <dbReference type="EMBL" id="KAF7290725.1"/>
    </source>
</evidence>
<proteinExistence type="predicted"/>
<dbReference type="OrthoDB" id="2418900at2759"/>
<organism evidence="1 2">
    <name type="scientific">Mycena indigotica</name>
    <dbReference type="NCBI Taxonomy" id="2126181"/>
    <lineage>
        <taxon>Eukaryota</taxon>
        <taxon>Fungi</taxon>
        <taxon>Dikarya</taxon>
        <taxon>Basidiomycota</taxon>
        <taxon>Agaricomycotina</taxon>
        <taxon>Agaricomycetes</taxon>
        <taxon>Agaricomycetidae</taxon>
        <taxon>Agaricales</taxon>
        <taxon>Marasmiineae</taxon>
        <taxon>Mycenaceae</taxon>
        <taxon>Mycena</taxon>
    </lineage>
</organism>
<dbReference type="GeneID" id="59352103"/>
<evidence type="ECO:0000313" key="2">
    <source>
        <dbReference type="Proteomes" id="UP000636479"/>
    </source>
</evidence>
<protein>
    <submittedName>
        <fullName evidence="1">Uncharacterized protein</fullName>
    </submittedName>
</protein>
<dbReference type="Pfam" id="PF18759">
    <property type="entry name" value="Plavaka"/>
    <property type="match status" value="1"/>
</dbReference>
<dbReference type="AlphaFoldDB" id="A0A8H6S3N5"/>
<reference evidence="1" key="1">
    <citation type="submission" date="2020-05" db="EMBL/GenBank/DDBJ databases">
        <title>Mycena genomes resolve the evolution of fungal bioluminescence.</title>
        <authorList>
            <person name="Tsai I.J."/>
        </authorList>
    </citation>
    <scope>NUCLEOTIDE SEQUENCE</scope>
    <source>
        <strain evidence="1">171206Taipei</strain>
    </source>
</reference>
<name>A0A8H6S3N5_9AGAR</name>